<organism evidence="2">
    <name type="scientific">uncultured Thiotrichaceae bacterium</name>
    <dbReference type="NCBI Taxonomy" id="298394"/>
    <lineage>
        <taxon>Bacteria</taxon>
        <taxon>Pseudomonadati</taxon>
        <taxon>Pseudomonadota</taxon>
        <taxon>Gammaproteobacteria</taxon>
        <taxon>Thiotrichales</taxon>
        <taxon>Thiotrichaceae</taxon>
        <taxon>environmental samples</taxon>
    </lineage>
</organism>
<name>A0A6S6UJP5_9GAMM</name>
<dbReference type="AlphaFoldDB" id="A0A6S6UJP5"/>
<protein>
    <recommendedName>
        <fullName evidence="3">DUF3144 domain-containing protein</fullName>
    </recommendedName>
</protein>
<evidence type="ECO:0000313" key="2">
    <source>
        <dbReference type="EMBL" id="CAA6828790.1"/>
    </source>
</evidence>
<gene>
    <name evidence="2" type="ORF">HELGO_WM51063</name>
</gene>
<feature type="region of interest" description="Disordered" evidence="1">
    <location>
        <begin position="93"/>
        <end position="121"/>
    </location>
</feature>
<evidence type="ECO:0000256" key="1">
    <source>
        <dbReference type="SAM" id="MobiDB-lite"/>
    </source>
</evidence>
<dbReference type="Gene3D" id="1.10.287.3020">
    <property type="match status" value="1"/>
</dbReference>
<proteinExistence type="predicted"/>
<dbReference type="InterPro" id="IPR021490">
    <property type="entry name" value="DUF3144"/>
</dbReference>
<dbReference type="Pfam" id="PF11342">
    <property type="entry name" value="DUF3144"/>
    <property type="match status" value="1"/>
</dbReference>
<accession>A0A6S6UJP5</accession>
<sequence>MSMTEEQRNQLYRQMADSFISVANQHSEQQNKAMVSSAFLYGSARFSAFVTAVQSRELSTYEADREEAIEYFVGEFRRMLNENLDNYRDAFKPAAEGEEPKKQPAKPQQKPFLSYDHLVKK</sequence>
<reference evidence="2" key="1">
    <citation type="submission" date="2020-01" db="EMBL/GenBank/DDBJ databases">
        <authorList>
            <person name="Meier V. D."/>
            <person name="Meier V D."/>
        </authorList>
    </citation>
    <scope>NUCLEOTIDE SEQUENCE</scope>
    <source>
        <strain evidence="2">HLG_WM_MAG_09</strain>
    </source>
</reference>
<evidence type="ECO:0008006" key="3">
    <source>
        <dbReference type="Google" id="ProtNLM"/>
    </source>
</evidence>
<dbReference type="EMBL" id="CACVAT010000476">
    <property type="protein sequence ID" value="CAA6828790.1"/>
    <property type="molecule type" value="Genomic_DNA"/>
</dbReference>